<protein>
    <submittedName>
        <fullName evidence="2">Uncharacterized protein</fullName>
    </submittedName>
</protein>
<name>A0A484CTV5_PERFV</name>
<dbReference type="EMBL" id="SCKG01000012">
    <property type="protein sequence ID" value="TDH05945.1"/>
    <property type="molecule type" value="Genomic_DNA"/>
</dbReference>
<keyword evidence="1" id="KW-0472">Membrane</keyword>
<dbReference type="AlphaFoldDB" id="A0A484CTV5"/>
<proteinExistence type="predicted"/>
<feature type="transmembrane region" description="Helical" evidence="1">
    <location>
        <begin position="23"/>
        <end position="42"/>
    </location>
</feature>
<dbReference type="STRING" id="8167.A0A484CTV5"/>
<evidence type="ECO:0000313" key="3">
    <source>
        <dbReference type="Proteomes" id="UP000295070"/>
    </source>
</evidence>
<comment type="caution">
    <text evidence="2">The sequence shown here is derived from an EMBL/GenBank/DDBJ whole genome shotgun (WGS) entry which is preliminary data.</text>
</comment>
<dbReference type="Proteomes" id="UP000295070">
    <property type="component" value="Chromosome 12"/>
</dbReference>
<gene>
    <name evidence="2" type="ORF">EPR50_G00127620</name>
</gene>
<keyword evidence="1" id="KW-1133">Transmembrane helix</keyword>
<evidence type="ECO:0000313" key="2">
    <source>
        <dbReference type="EMBL" id="TDH05945.1"/>
    </source>
</evidence>
<keyword evidence="1" id="KW-0812">Transmembrane</keyword>
<evidence type="ECO:0000256" key="1">
    <source>
        <dbReference type="SAM" id="Phobius"/>
    </source>
</evidence>
<sequence length="329" mass="37644">MKTGSQIRLLLWKNWTLRKRQKVRFLVEICWPVLLFVGLVWLRKANPLYQQHECHFPNKAMPSAGILPWIQGIFCNINNPCFRYPTRGESPGVVSNYNNSVLARFYVDVQELLLNEAEVQQLGQLWHEMSSFSNFMETLRTNPSMVSGRGLKIDNILKDDEVFTAFLLENANLPESIVYQLVNAEIRLEQFAFGIPELQLKDIACSQALLERFIIFPSRMGLHGVRNAMCALSQQRLQKIEDVLYANLDFYKIFKRMPKVMDSRSEGIDLHFWGRVLNATSDKIRVVSAPKSINPFLLLLLSSSPQSCRIRGTSIFSPAGNSPLPLLPV</sequence>
<accession>A0A484CTV5</accession>
<reference evidence="2 3" key="1">
    <citation type="submission" date="2019-01" db="EMBL/GenBank/DDBJ databases">
        <title>A chromosome-scale genome assembly of the yellow perch, Perca flavescens.</title>
        <authorList>
            <person name="Feron R."/>
            <person name="Morvezen R."/>
            <person name="Bestin A."/>
            <person name="Haffray P."/>
            <person name="Klopp C."/>
            <person name="Zahm M."/>
            <person name="Cabau C."/>
            <person name="Roques C."/>
            <person name="Donnadieu C."/>
            <person name="Bouchez O."/>
            <person name="Christie M."/>
            <person name="Larson W."/>
            <person name="Guiguen Y."/>
        </authorList>
    </citation>
    <scope>NUCLEOTIDE SEQUENCE [LARGE SCALE GENOMIC DNA]</scope>
    <source>
        <strain evidence="2">YP-PL-M2</strain>
        <tissue evidence="2">Blood</tissue>
    </source>
</reference>
<keyword evidence="3" id="KW-1185">Reference proteome</keyword>
<organism evidence="2 3">
    <name type="scientific">Perca flavescens</name>
    <name type="common">American yellow perch</name>
    <name type="synonym">Morone flavescens</name>
    <dbReference type="NCBI Taxonomy" id="8167"/>
    <lineage>
        <taxon>Eukaryota</taxon>
        <taxon>Metazoa</taxon>
        <taxon>Chordata</taxon>
        <taxon>Craniata</taxon>
        <taxon>Vertebrata</taxon>
        <taxon>Euteleostomi</taxon>
        <taxon>Actinopterygii</taxon>
        <taxon>Neopterygii</taxon>
        <taxon>Teleostei</taxon>
        <taxon>Neoteleostei</taxon>
        <taxon>Acanthomorphata</taxon>
        <taxon>Eupercaria</taxon>
        <taxon>Perciformes</taxon>
        <taxon>Percoidei</taxon>
        <taxon>Percidae</taxon>
        <taxon>Percinae</taxon>
        <taxon>Perca</taxon>
    </lineage>
</organism>